<sequence length="179" mass="19461">MRLHTLAILGCALWWFATLSATADTELYGAQLQFHGTVVSRPCHIEPQSADQLVDMGTAIVTTLYRYGHTAPVPFTIKLMDCKNTVFKSVNIIFSGIEDPELPGKLAINNGVQGAAIALFDHQGTGIDHNQASSTVRLQEGHNVLNFAAYVQGQPNAIKNKTITEGEFNSVANFVLAYQ</sequence>
<reference evidence="3" key="1">
    <citation type="submission" date="2013-06" db="EMBL/GenBank/DDBJ databases">
        <authorList>
            <person name="Mazano-Marin A."/>
        </authorList>
    </citation>
    <scope>NUCLEOTIDE SEQUENCE</scope>
    <source>
        <strain evidence="3">SCt-VLC</strain>
    </source>
</reference>
<dbReference type="InterPro" id="IPR008966">
    <property type="entry name" value="Adhesion_dom_sf"/>
</dbReference>
<dbReference type="GO" id="GO:0009289">
    <property type="term" value="C:pilus"/>
    <property type="evidence" value="ECO:0007669"/>
    <property type="project" value="InterPro"/>
</dbReference>
<dbReference type="GO" id="GO:0043709">
    <property type="term" value="P:cell adhesion involved in single-species biofilm formation"/>
    <property type="evidence" value="ECO:0007669"/>
    <property type="project" value="TreeGrafter"/>
</dbReference>
<dbReference type="AlphaFoldDB" id="A0A068RDD7"/>
<dbReference type="OrthoDB" id="6522787at2"/>
<name>A0A068RDD7_9GAMM</name>
<feature type="signal peptide" evidence="1">
    <location>
        <begin position="1"/>
        <end position="23"/>
    </location>
</feature>
<reference evidence="3" key="2">
    <citation type="journal article" date="2014" name="Genome Biol. Evol.">
        <title>Settling down: the genome of Serratia symbiotica from the aphid Cinara tujafilina zooms in on the process of accommodation to a cooperative intracellular life.</title>
        <authorList>
            <person name="Manzano-Marin A."/>
            <person name="Latorre A."/>
        </authorList>
    </citation>
    <scope>NUCLEOTIDE SEQUENCE</scope>
    <source>
        <strain evidence="3">SCt-VLC</strain>
    </source>
</reference>
<dbReference type="PANTHER" id="PTHR33420:SF26">
    <property type="entry name" value="FIMBRIAL SUBUNIT"/>
    <property type="match status" value="1"/>
</dbReference>
<dbReference type="RefSeq" id="WP_061770869.1">
    <property type="nucleotide sequence ID" value="NZ_FR904238.1"/>
</dbReference>
<dbReference type="InterPro" id="IPR050263">
    <property type="entry name" value="Bact_Fimbrial_Adh_Pro"/>
</dbReference>
<dbReference type="Pfam" id="PF00419">
    <property type="entry name" value="Fimbrial"/>
    <property type="match status" value="1"/>
</dbReference>
<evidence type="ECO:0000313" key="3">
    <source>
        <dbReference type="EMBL" id="CDG48815.1"/>
    </source>
</evidence>
<dbReference type="SUPFAM" id="SSF49401">
    <property type="entry name" value="Bacterial adhesins"/>
    <property type="match status" value="1"/>
</dbReference>
<organism evidence="3">
    <name type="scientific">Serratia symbiotica SCt-VLC</name>
    <dbReference type="NCBI Taxonomy" id="1347341"/>
    <lineage>
        <taxon>Bacteria</taxon>
        <taxon>Pseudomonadati</taxon>
        <taxon>Pseudomonadota</taxon>
        <taxon>Gammaproteobacteria</taxon>
        <taxon>Enterobacterales</taxon>
        <taxon>Yersiniaceae</taxon>
        <taxon>Serratia</taxon>
        <taxon>Serratia symbiotica</taxon>
    </lineage>
</organism>
<keyword evidence="1" id="KW-0732">Signal</keyword>
<dbReference type="InterPro" id="IPR036937">
    <property type="entry name" value="Adhesion_dom_fimbrial_sf"/>
</dbReference>
<feature type="domain" description="Fimbrial-type adhesion" evidence="2">
    <location>
        <begin position="33"/>
        <end position="179"/>
    </location>
</feature>
<dbReference type="Gene3D" id="2.60.40.1090">
    <property type="entry name" value="Fimbrial-type adhesion domain"/>
    <property type="match status" value="1"/>
</dbReference>
<proteinExistence type="predicted"/>
<dbReference type="EMBL" id="FR904238">
    <property type="protein sequence ID" value="CDG48815.1"/>
    <property type="molecule type" value="Genomic_DNA"/>
</dbReference>
<dbReference type="PANTHER" id="PTHR33420">
    <property type="entry name" value="FIMBRIAL SUBUNIT ELFA-RELATED"/>
    <property type="match status" value="1"/>
</dbReference>
<protein>
    <submittedName>
        <fullName evidence="3">Fimbrial domain-containing protein</fullName>
    </submittedName>
</protein>
<dbReference type="InterPro" id="IPR000259">
    <property type="entry name" value="Adhesion_dom_fimbrial"/>
</dbReference>
<accession>A0A068RDD7</accession>
<feature type="chain" id="PRO_5001652467" evidence="1">
    <location>
        <begin position="24"/>
        <end position="179"/>
    </location>
</feature>
<evidence type="ECO:0000256" key="1">
    <source>
        <dbReference type="SAM" id="SignalP"/>
    </source>
</evidence>
<gene>
    <name evidence="3" type="ORF">SCTVLC_2150</name>
</gene>
<evidence type="ECO:0000259" key="2">
    <source>
        <dbReference type="Pfam" id="PF00419"/>
    </source>
</evidence>